<protein>
    <submittedName>
        <fullName evidence="2">Uncharacterized protein</fullName>
    </submittedName>
</protein>
<reference evidence="2 3" key="1">
    <citation type="submission" date="2019-04" db="EMBL/GenBank/DDBJ databases">
        <title>Comparative genomics and transcriptomics to analyze fruiting body development in filamentous ascomycetes.</title>
        <authorList>
            <consortium name="DOE Joint Genome Institute"/>
            <person name="Lutkenhaus R."/>
            <person name="Traeger S."/>
            <person name="Breuer J."/>
            <person name="Kuo A."/>
            <person name="Lipzen A."/>
            <person name="Pangilinan J."/>
            <person name="Dilworth D."/>
            <person name="Sandor L."/>
            <person name="Poggeler S."/>
            <person name="Barry K."/>
            <person name="Grigoriev I.V."/>
            <person name="Nowrousian M."/>
        </authorList>
    </citation>
    <scope>NUCLEOTIDE SEQUENCE [LARGE SCALE GENOMIC DNA]</scope>
    <source>
        <strain evidence="2 3">CBS 389.68</strain>
    </source>
</reference>
<accession>A0A4S2MNU5</accession>
<feature type="compositionally biased region" description="Basic and acidic residues" evidence="1">
    <location>
        <begin position="117"/>
        <end position="127"/>
    </location>
</feature>
<sequence>MSPTPRRSNRNAARPTIKYASLSSPEAEGDGPSPQKSRGRRWSFDGEMPKKKGKGGRPKKGSTSEVAEKQVTAPGSAKPKKTKKASESSERKIELGEVLNDEEEVQEVPTPKPAKGTRGEKGKEPAKETVQQESENEDEVLTTPAKAGPSEKEEHGKPEMSAKKKGKPKMVEKPPKNAPTEPTELPTPQGAEQSESAVVRKNKKSPTPNPALKKRKRKSIVTDEVEQEQRASASSSKASDSEIEAQGQPESSANKSGADNNEPTATPSSQKIPTPKGPLSPVTTNRSSSEGLRPPKRPTSTTVEKGKASSISSTSSVLGKRASSNLFPPNDPSSAKKRRSISINDITHPLLSRPDGSIVNPQGHPEISLPKPALPPTRAIHTPTARALPMYLRSPQTVKHLLLSLLHHAHTYYTAALPKPGEPLWIAALNNPNIHETYMATDAWKKRIMAIVQEVRDSGVLEMTEEQMEDVIVSACAAVPIERWRESEVDIWGVDQCDPVEVVVADAVEGMVRVVCGCVMGGGEVREIVRQFGLQGEFGQESQTLRVVAEVQVAVPYKLSFELLKTVADFEISALYEISLELLKTVVEVWVAVPLHISPELLRIVAAVRIALPYPVAPELLRIVDEVQVAVPFHIVPGLLKAVTLGMVAVS</sequence>
<dbReference type="EMBL" id="ML220137">
    <property type="protein sequence ID" value="TGZ78810.1"/>
    <property type="molecule type" value="Genomic_DNA"/>
</dbReference>
<organism evidence="2 3">
    <name type="scientific">Ascodesmis nigricans</name>
    <dbReference type="NCBI Taxonomy" id="341454"/>
    <lineage>
        <taxon>Eukaryota</taxon>
        <taxon>Fungi</taxon>
        <taxon>Dikarya</taxon>
        <taxon>Ascomycota</taxon>
        <taxon>Pezizomycotina</taxon>
        <taxon>Pezizomycetes</taxon>
        <taxon>Pezizales</taxon>
        <taxon>Ascodesmidaceae</taxon>
        <taxon>Ascodesmis</taxon>
    </lineage>
</organism>
<dbReference type="InParanoid" id="A0A4S2MNU5"/>
<proteinExistence type="predicted"/>
<feature type="compositionally biased region" description="Basic and acidic residues" evidence="1">
    <location>
        <begin position="149"/>
        <end position="162"/>
    </location>
</feature>
<dbReference type="Proteomes" id="UP000298138">
    <property type="component" value="Unassembled WGS sequence"/>
</dbReference>
<evidence type="ECO:0000313" key="3">
    <source>
        <dbReference type="Proteomes" id="UP000298138"/>
    </source>
</evidence>
<feature type="compositionally biased region" description="Polar residues" evidence="1">
    <location>
        <begin position="248"/>
        <end position="272"/>
    </location>
</feature>
<evidence type="ECO:0000313" key="2">
    <source>
        <dbReference type="EMBL" id="TGZ78810.1"/>
    </source>
</evidence>
<name>A0A4S2MNU5_9PEZI</name>
<feature type="compositionally biased region" description="Polar residues" evidence="1">
    <location>
        <begin position="281"/>
        <end position="290"/>
    </location>
</feature>
<feature type="region of interest" description="Disordered" evidence="1">
    <location>
        <begin position="1"/>
        <end position="356"/>
    </location>
</feature>
<evidence type="ECO:0000256" key="1">
    <source>
        <dbReference type="SAM" id="MobiDB-lite"/>
    </source>
</evidence>
<feature type="compositionally biased region" description="Basic residues" evidence="1">
    <location>
        <begin position="51"/>
        <end position="60"/>
    </location>
</feature>
<gene>
    <name evidence="2" type="ORF">EX30DRAFT_373501</name>
</gene>
<feature type="compositionally biased region" description="Basic and acidic residues" evidence="1">
    <location>
        <begin position="84"/>
        <end position="95"/>
    </location>
</feature>
<dbReference type="AlphaFoldDB" id="A0A4S2MNU5"/>
<keyword evidence="3" id="KW-1185">Reference proteome</keyword>